<evidence type="ECO:0000256" key="2">
    <source>
        <dbReference type="ARBA" id="ARBA00022730"/>
    </source>
</evidence>
<dbReference type="RefSeq" id="WP_012858380.1">
    <property type="nucleotide sequence ID" value="NC_013515.1"/>
</dbReference>
<dbReference type="NCBIfam" id="TIGR03632">
    <property type="entry name" value="uS11_bact"/>
    <property type="match status" value="1"/>
</dbReference>
<evidence type="ECO:0000256" key="4">
    <source>
        <dbReference type="ARBA" id="ARBA00022980"/>
    </source>
</evidence>
<dbReference type="GO" id="GO:0019843">
    <property type="term" value="F:rRNA binding"/>
    <property type="evidence" value="ECO:0007669"/>
    <property type="project" value="UniProtKB-UniRule"/>
</dbReference>
<sequence>MAKKQVVKKKKLKNIPSGIAYIHSTFNNTVVTITDSEGKVVIWKSGGTSGFKGTKKGTPFAAQIAAEQAAQVAIENGMKKIEIKIKGPGSGREASIRSIQATELEVTRIVDITPVPHNGARPPKKKL</sequence>
<dbReference type="GO" id="GO:0006412">
    <property type="term" value="P:translation"/>
    <property type="evidence" value="ECO:0007669"/>
    <property type="project" value="UniProtKB-UniRule"/>
</dbReference>
<dbReference type="Pfam" id="PF00411">
    <property type="entry name" value="Ribosomal_S11"/>
    <property type="match status" value="1"/>
</dbReference>
<dbReference type="InterPro" id="IPR001971">
    <property type="entry name" value="Ribosomal_uS11"/>
</dbReference>
<dbReference type="HAMAP" id="MF_01310">
    <property type="entry name" value="Ribosomal_uS11"/>
    <property type="match status" value="1"/>
</dbReference>
<dbReference type="OrthoDB" id="9806415at2"/>
<dbReference type="GO" id="GO:0003735">
    <property type="term" value="F:structural constituent of ribosome"/>
    <property type="evidence" value="ECO:0007669"/>
    <property type="project" value="InterPro"/>
</dbReference>
<keyword evidence="5 6" id="KW-0687">Ribonucleoprotein</keyword>
<protein>
    <recommendedName>
        <fullName evidence="6">Small ribosomal subunit protein uS11</fullName>
    </recommendedName>
</protein>
<dbReference type="GO" id="GO:0005840">
    <property type="term" value="C:ribosome"/>
    <property type="evidence" value="ECO:0007669"/>
    <property type="project" value="UniProtKB-KW"/>
</dbReference>
<keyword evidence="3 6" id="KW-0694">RNA-binding</keyword>
<dbReference type="PANTHER" id="PTHR11759">
    <property type="entry name" value="40S RIBOSOMAL PROTEIN S14/30S RIBOSOMAL PROTEIN S11"/>
    <property type="match status" value="1"/>
</dbReference>
<evidence type="ECO:0000256" key="5">
    <source>
        <dbReference type="ARBA" id="ARBA00023274"/>
    </source>
</evidence>
<dbReference type="GO" id="GO:1990904">
    <property type="term" value="C:ribonucleoprotein complex"/>
    <property type="evidence" value="ECO:0007669"/>
    <property type="project" value="UniProtKB-KW"/>
</dbReference>
<dbReference type="STRING" id="519441.Smon_0339"/>
<gene>
    <name evidence="6" type="primary">rpsK</name>
    <name evidence="7" type="ordered locus">Smon_0339</name>
</gene>
<reference evidence="7 8" key="1">
    <citation type="journal article" date="2009" name="Stand. Genomic Sci.">
        <title>Complete genome sequence of Streptobacillus moniliformis type strain (9901T).</title>
        <authorList>
            <person name="Nolan M."/>
            <person name="Gronow S."/>
            <person name="Lapidus A."/>
            <person name="Ivanova N."/>
            <person name="Copeland A."/>
            <person name="Lucas S."/>
            <person name="Del Rio T.G."/>
            <person name="Chen F."/>
            <person name="Tice H."/>
            <person name="Pitluck S."/>
            <person name="Cheng J.F."/>
            <person name="Sims D."/>
            <person name="Meincke L."/>
            <person name="Bruce D."/>
            <person name="Goodwin L."/>
            <person name="Brettin T."/>
            <person name="Han C."/>
            <person name="Detter J.C."/>
            <person name="Ovchinikova G."/>
            <person name="Pati A."/>
            <person name="Mavromatis K."/>
            <person name="Mikhailova N."/>
            <person name="Chen A."/>
            <person name="Palaniappan K."/>
            <person name="Land M."/>
            <person name="Hauser L."/>
            <person name="Chang Y.J."/>
            <person name="Jeffries C.D."/>
            <person name="Rohde M."/>
            <person name="Sproer C."/>
            <person name="Goker M."/>
            <person name="Bristow J."/>
            <person name="Eisen J.A."/>
            <person name="Markowitz V."/>
            <person name="Hugenholtz P."/>
            <person name="Kyrpides N.C."/>
            <person name="Klenk H.P."/>
            <person name="Chain P."/>
        </authorList>
    </citation>
    <scope>NUCLEOTIDE SEQUENCE [LARGE SCALE GENOMIC DNA]</scope>
    <source>
        <strain evidence="8">ATCC 14647 / DSM 12112 / NCTC 10651 / 9901</strain>
    </source>
</reference>
<dbReference type="Proteomes" id="UP000002072">
    <property type="component" value="Chromosome"/>
</dbReference>
<dbReference type="KEGG" id="smf:Smon_0339"/>
<accession>D1AWZ7</accession>
<evidence type="ECO:0000256" key="6">
    <source>
        <dbReference type="HAMAP-Rule" id="MF_01310"/>
    </source>
</evidence>
<dbReference type="PIRSF" id="PIRSF002131">
    <property type="entry name" value="Ribosomal_S11"/>
    <property type="match status" value="1"/>
</dbReference>
<keyword evidence="8" id="KW-1185">Reference proteome</keyword>
<comment type="function">
    <text evidence="6">Located on the platform of the 30S subunit, it bridges several disparate RNA helices of the 16S rRNA. Forms part of the Shine-Dalgarno cleft in the 70S ribosome.</text>
</comment>
<dbReference type="InterPro" id="IPR036967">
    <property type="entry name" value="Ribosomal_uS11_sf"/>
</dbReference>
<dbReference type="EMBL" id="CP001779">
    <property type="protein sequence ID" value="ACZ00823.1"/>
    <property type="molecule type" value="Genomic_DNA"/>
</dbReference>
<proteinExistence type="inferred from homology"/>
<evidence type="ECO:0000313" key="7">
    <source>
        <dbReference type="EMBL" id="ACZ00823.1"/>
    </source>
</evidence>
<evidence type="ECO:0000313" key="8">
    <source>
        <dbReference type="Proteomes" id="UP000002072"/>
    </source>
</evidence>
<comment type="similarity">
    <text evidence="1 6">Belongs to the universal ribosomal protein uS11 family.</text>
</comment>
<comment type="subunit">
    <text evidence="6">Part of the 30S ribosomal subunit. Interacts with proteins S7 and S18. Binds to IF-3.</text>
</comment>
<name>D1AWZ7_STRM9</name>
<dbReference type="HOGENOM" id="CLU_072439_5_0_0"/>
<dbReference type="eggNOG" id="COG0100">
    <property type="taxonomic scope" value="Bacteria"/>
</dbReference>
<dbReference type="NCBIfam" id="NF003698">
    <property type="entry name" value="PRK05309.1"/>
    <property type="match status" value="1"/>
</dbReference>
<dbReference type="SUPFAM" id="SSF53137">
    <property type="entry name" value="Translational machinery components"/>
    <property type="match status" value="1"/>
</dbReference>
<evidence type="ECO:0000256" key="3">
    <source>
        <dbReference type="ARBA" id="ARBA00022884"/>
    </source>
</evidence>
<dbReference type="AlphaFoldDB" id="D1AWZ7"/>
<keyword evidence="2 6" id="KW-0699">rRNA-binding</keyword>
<dbReference type="FunFam" id="3.30.420.80:FF:000010">
    <property type="entry name" value="30S ribosomal protein S11"/>
    <property type="match status" value="1"/>
</dbReference>
<dbReference type="GeneID" id="29672989"/>
<evidence type="ECO:0000256" key="1">
    <source>
        <dbReference type="ARBA" id="ARBA00006194"/>
    </source>
</evidence>
<dbReference type="Gene3D" id="3.30.420.80">
    <property type="entry name" value="Ribosomal protein S11"/>
    <property type="match status" value="1"/>
</dbReference>
<organism evidence="7 8">
    <name type="scientific">Streptobacillus moniliformis (strain ATCC 14647 / DSM 12112 / NCTC 10651 / 9901)</name>
    <dbReference type="NCBI Taxonomy" id="519441"/>
    <lineage>
        <taxon>Bacteria</taxon>
        <taxon>Fusobacteriati</taxon>
        <taxon>Fusobacteriota</taxon>
        <taxon>Fusobacteriia</taxon>
        <taxon>Fusobacteriales</taxon>
        <taxon>Leptotrichiaceae</taxon>
        <taxon>Streptobacillus</taxon>
    </lineage>
</organism>
<dbReference type="InterPro" id="IPR019981">
    <property type="entry name" value="Ribosomal_uS11_bac-type"/>
</dbReference>
<keyword evidence="4 6" id="KW-0689">Ribosomal protein</keyword>